<reference evidence="1 2" key="1">
    <citation type="journal article" date="2012" name="Proc. Natl. Acad. Sci. U.S.A.">
        <title>Archaeal virus with exceptional virion architecture and the largest single-stranded DNA genome.</title>
        <authorList>
            <person name="Mochizuki T."/>
            <person name="Krupovic M."/>
            <person name="Pehau-Arnaudet G."/>
            <person name="Sako Y."/>
            <person name="Forterre P."/>
            <person name="Prangishvili D."/>
        </authorList>
    </citation>
    <scope>NUCLEOTIDE SEQUENCE [LARGE SCALE GENOMIC DNA]</scope>
</reference>
<organism evidence="1 2">
    <name type="scientific">Alphaspiravirus yamagawaense</name>
    <dbReference type="NCBI Taxonomy" id="1157339"/>
    <lineage>
        <taxon>Viruses</taxon>
        <taxon>Viruses incertae sedis</taxon>
        <taxon>Spiraviridae</taxon>
        <taxon>Alphaspiravirus</taxon>
    </lineage>
</organism>
<evidence type="ECO:0000313" key="1">
    <source>
        <dbReference type="EMBL" id="CCG27824.1"/>
    </source>
</evidence>
<dbReference type="KEGG" id="vg:40526237"/>
<gene>
    <name evidence="1" type="primary">11-407</name>
</gene>
<dbReference type="GeneID" id="40526237"/>
<keyword evidence="2" id="KW-1185">Reference proteome</keyword>
<evidence type="ECO:0000313" key="2">
    <source>
        <dbReference type="Proteomes" id="UP000003929"/>
    </source>
</evidence>
<proteinExistence type="predicted"/>
<sequence>MNHVFSISGGDVFIVPSSYEVAFVTLNPEYTVALALYLDVKVEGTPFPVKISNEIVLEPGEVEVREKAGVVEVVVAGRKYSGALANPEEILMPAKFETVDMLTIRVDVDVLRLMRDVNTVALSLDEDVGLAEGDNWAVIEFDKDGKFEAEAVFHGRWIRQAVPPSVFRARKDTVTMRIARDRPVIVEGYTRAGQRFVAAIGQSVESPGIPSRFIYLEPEYMRPSELLGVLELAFDVVLDYYSIYGVFTHYDFFSIGLSKGASGRYRLRHSLHVPRPIKRAVDIAGGLQAAPRDGVLDVNGALLEEVEELPRDIAEAKARVEEYQIVEVFNVRTKVDRAEIRDGELILYKGRSEVLRISVPISGDFRFDSELIRYFTPGGITLMERDGEVALRFEKSYNTWLFVEGVR</sequence>
<dbReference type="RefSeq" id="YP_009666056.1">
    <property type="nucleotide sequence ID" value="NC_043427.1"/>
</dbReference>
<dbReference type="Proteomes" id="UP000003929">
    <property type="component" value="Segment"/>
</dbReference>
<protein>
    <submittedName>
        <fullName evidence="1">Uncharacterized protein</fullName>
    </submittedName>
</protein>
<dbReference type="EMBL" id="HE681887">
    <property type="protein sequence ID" value="CCG27824.1"/>
    <property type="molecule type" value="Genomic_DNA"/>
</dbReference>
<accession>J7QC59</accession>
<name>J7QC59_9VIRU</name>